<dbReference type="InterPro" id="IPR036875">
    <property type="entry name" value="Znf_CCHC_sf"/>
</dbReference>
<dbReference type="Gene3D" id="2.40.50.140">
    <property type="entry name" value="Nucleic acid-binding proteins"/>
    <property type="match status" value="1"/>
</dbReference>
<dbReference type="GO" id="GO:0003676">
    <property type="term" value="F:nucleic acid binding"/>
    <property type="evidence" value="ECO:0007669"/>
    <property type="project" value="InterPro"/>
</dbReference>
<dbReference type="AlphaFoldDB" id="A0A2C9WNH0"/>
<keyword evidence="1" id="KW-0862">Zinc</keyword>
<dbReference type="PANTHER" id="PTHR46565:SF22">
    <property type="entry name" value="COLD SHOCK DOMAIN-CONTAINING PROTEIN 3-LIKE"/>
    <property type="match status" value="1"/>
</dbReference>
<dbReference type="Pfam" id="PF00098">
    <property type="entry name" value="zf-CCHC"/>
    <property type="match status" value="5"/>
</dbReference>
<organism evidence="4 5">
    <name type="scientific">Manihot esculenta</name>
    <name type="common">Cassava</name>
    <name type="synonym">Jatropha manihot</name>
    <dbReference type="NCBI Taxonomy" id="3983"/>
    <lineage>
        <taxon>Eukaryota</taxon>
        <taxon>Viridiplantae</taxon>
        <taxon>Streptophyta</taxon>
        <taxon>Embryophyta</taxon>
        <taxon>Tracheophyta</taxon>
        <taxon>Spermatophyta</taxon>
        <taxon>Magnoliopsida</taxon>
        <taxon>eudicotyledons</taxon>
        <taxon>Gunneridae</taxon>
        <taxon>Pentapetalae</taxon>
        <taxon>rosids</taxon>
        <taxon>fabids</taxon>
        <taxon>Malpighiales</taxon>
        <taxon>Euphorbiaceae</taxon>
        <taxon>Crotonoideae</taxon>
        <taxon>Manihoteae</taxon>
        <taxon>Manihot</taxon>
    </lineage>
</organism>
<feature type="domain" description="CCHC-type" evidence="2">
    <location>
        <begin position="229"/>
        <end position="244"/>
    </location>
</feature>
<name>A0A2C9WNH0_MANES</name>
<dbReference type="CDD" id="cd04458">
    <property type="entry name" value="CSP_CDS"/>
    <property type="match status" value="1"/>
</dbReference>
<sequence>MAEEQAAVRSTGRVVRFSDRKGFGFIKPDDGGEDLFVHHTAIKSDGGYRSLAEDDVVEFTVSLSADKYQAINVTSPGGGPIQAAAKGGDGFSKRGGFGGSWNRRNNGSGYGASGGAAGCYNCGNPGHIARDCNNRGGSDSNNGGCFKCGQSGHFARDCTRANNGGGSGSGNGACFNCGGYGHLARDCRNDGGNCYNCGGYGHLARDCTSARGGGTGRFGSSGGVSSGGCFNCGKEGHFARDCPNNS</sequence>
<evidence type="ECO:0000259" key="3">
    <source>
        <dbReference type="PROSITE" id="PS51857"/>
    </source>
</evidence>
<keyword evidence="1" id="KW-0863">Zinc-finger</keyword>
<dbReference type="Gene3D" id="4.10.60.10">
    <property type="entry name" value="Zinc finger, CCHC-type"/>
    <property type="match status" value="5"/>
</dbReference>
<evidence type="ECO:0000259" key="2">
    <source>
        <dbReference type="PROSITE" id="PS50158"/>
    </source>
</evidence>
<feature type="domain" description="CCHC-type" evidence="2">
    <location>
        <begin position="194"/>
        <end position="209"/>
    </location>
</feature>
<feature type="domain" description="CCHC-type" evidence="2">
    <location>
        <begin position="145"/>
        <end position="160"/>
    </location>
</feature>
<dbReference type="SMR" id="A0A2C9WNH0"/>
<dbReference type="STRING" id="3983.A0A2C9WNH0"/>
<dbReference type="InterPro" id="IPR002059">
    <property type="entry name" value="CSP_DNA-bd"/>
</dbReference>
<dbReference type="PROSITE" id="PS51857">
    <property type="entry name" value="CSD_2"/>
    <property type="match status" value="1"/>
</dbReference>
<dbReference type="EMBL" id="CM004387">
    <property type="protein sequence ID" value="OAY60878.1"/>
    <property type="molecule type" value="Genomic_DNA"/>
</dbReference>
<dbReference type="InterPro" id="IPR001878">
    <property type="entry name" value="Znf_CCHC"/>
</dbReference>
<dbReference type="SUPFAM" id="SSF50249">
    <property type="entry name" value="Nucleic acid-binding proteins"/>
    <property type="match status" value="1"/>
</dbReference>
<dbReference type="Gramene" id="Manes.01G146700.1.v8.1">
    <property type="protein sequence ID" value="Manes.01G146700.1.v8.1.CDS.1"/>
    <property type="gene ID" value="Manes.01G146700.v8.1"/>
</dbReference>
<dbReference type="InterPro" id="IPR011129">
    <property type="entry name" value="CSD"/>
</dbReference>
<dbReference type="OMA" id="RECPSKR"/>
<evidence type="ECO:0000313" key="4">
    <source>
        <dbReference type="EMBL" id="OAY60878.1"/>
    </source>
</evidence>
<dbReference type="SMART" id="SM00357">
    <property type="entry name" value="CSP"/>
    <property type="match status" value="1"/>
</dbReference>
<dbReference type="OrthoDB" id="422005at2759"/>
<feature type="domain" description="CCHC-type" evidence="2">
    <location>
        <begin position="174"/>
        <end position="189"/>
    </location>
</feature>
<dbReference type="PROSITE" id="PS50158">
    <property type="entry name" value="ZF_CCHC"/>
    <property type="match status" value="5"/>
</dbReference>
<gene>
    <name evidence="4" type="ORF">MANES_01G146700v8</name>
</gene>
<reference evidence="5" key="1">
    <citation type="journal article" date="2016" name="Nat. Biotechnol.">
        <title>Sequencing wild and cultivated cassava and related species reveals extensive interspecific hybridization and genetic diversity.</title>
        <authorList>
            <person name="Bredeson J.V."/>
            <person name="Lyons J.B."/>
            <person name="Prochnik S.E."/>
            <person name="Wu G.A."/>
            <person name="Ha C.M."/>
            <person name="Edsinger-Gonzales E."/>
            <person name="Grimwood J."/>
            <person name="Schmutz J."/>
            <person name="Rabbi I.Y."/>
            <person name="Egesi C."/>
            <person name="Nauluvula P."/>
            <person name="Lebot V."/>
            <person name="Ndunguru J."/>
            <person name="Mkamilo G."/>
            <person name="Bart R.S."/>
            <person name="Setter T.L."/>
            <person name="Gleadow R.M."/>
            <person name="Kulakow P."/>
            <person name="Ferguson M.E."/>
            <person name="Rounsley S."/>
            <person name="Rokhsar D.S."/>
        </authorList>
    </citation>
    <scope>NUCLEOTIDE SEQUENCE [LARGE SCALE GENOMIC DNA]</scope>
    <source>
        <strain evidence="5">cv. AM560-2</strain>
    </source>
</reference>
<dbReference type="Proteomes" id="UP000091857">
    <property type="component" value="Chromosome 1"/>
</dbReference>
<proteinExistence type="predicted"/>
<keyword evidence="1" id="KW-0479">Metal-binding</keyword>
<keyword evidence="5" id="KW-1185">Reference proteome</keyword>
<dbReference type="InterPro" id="IPR019844">
    <property type="entry name" value="CSD_CS"/>
</dbReference>
<feature type="domain" description="CSD" evidence="3">
    <location>
        <begin position="9"/>
        <end position="75"/>
    </location>
</feature>
<dbReference type="InterPro" id="IPR012340">
    <property type="entry name" value="NA-bd_OB-fold"/>
</dbReference>
<protein>
    <submittedName>
        <fullName evidence="4">Uncharacterized protein</fullName>
    </submittedName>
</protein>
<dbReference type="GO" id="GO:0008270">
    <property type="term" value="F:zinc ion binding"/>
    <property type="evidence" value="ECO:0007669"/>
    <property type="project" value="UniProtKB-KW"/>
</dbReference>
<dbReference type="PANTHER" id="PTHR46565">
    <property type="entry name" value="COLD SHOCK DOMAIN PROTEIN 2"/>
    <property type="match status" value="1"/>
</dbReference>
<evidence type="ECO:0000256" key="1">
    <source>
        <dbReference type="PROSITE-ProRule" id="PRU00047"/>
    </source>
</evidence>
<dbReference type="SUPFAM" id="SSF57756">
    <property type="entry name" value="Retrovirus zinc finger-like domains"/>
    <property type="match status" value="3"/>
</dbReference>
<feature type="domain" description="CCHC-type" evidence="2">
    <location>
        <begin position="119"/>
        <end position="132"/>
    </location>
</feature>
<evidence type="ECO:0000313" key="5">
    <source>
        <dbReference type="Proteomes" id="UP000091857"/>
    </source>
</evidence>
<comment type="caution">
    <text evidence="4">The sequence shown here is derived from an EMBL/GenBank/DDBJ whole genome shotgun (WGS) entry which is preliminary data.</text>
</comment>
<dbReference type="Pfam" id="PF00313">
    <property type="entry name" value="CSD"/>
    <property type="match status" value="1"/>
</dbReference>
<dbReference type="SMART" id="SM00343">
    <property type="entry name" value="ZnF_C2HC"/>
    <property type="match status" value="5"/>
</dbReference>
<dbReference type="PRINTS" id="PR00050">
    <property type="entry name" value="COLDSHOCK"/>
</dbReference>
<dbReference type="PROSITE" id="PS00352">
    <property type="entry name" value="CSD_1"/>
    <property type="match status" value="1"/>
</dbReference>
<accession>A0A2C9WNH0</accession>